<dbReference type="GeneID" id="79585836"/>
<sequence>MSSLPALPVIYIIGSDTHLTRELLEALHLLDRVRVEARILGVPAEPTDTAEMLVDKVALRVREWDPPPEPTWFPETRVRMGKGEKRRLKKTRGW</sequence>
<dbReference type="Proteomes" id="UP001056518">
    <property type="component" value="Segment"/>
</dbReference>
<evidence type="ECO:0000313" key="1">
    <source>
        <dbReference type="EMBL" id="UTC28010.1"/>
    </source>
</evidence>
<evidence type="ECO:0000313" key="2">
    <source>
        <dbReference type="Proteomes" id="UP001056518"/>
    </source>
</evidence>
<dbReference type="EMBL" id="ON005621">
    <property type="protein sequence ID" value="UTC28010.1"/>
    <property type="molecule type" value="Genomic_DNA"/>
</dbReference>
<dbReference type="KEGG" id="vg:79585836"/>
<proteinExistence type="predicted"/>
<keyword evidence="2" id="KW-1185">Reference proteome</keyword>
<accession>A0A9E7N3U8</accession>
<dbReference type="RefSeq" id="YP_010738465.1">
    <property type="nucleotide sequence ID" value="NC_073027.1"/>
</dbReference>
<name>A0A9E7N3U8_9CAUD</name>
<organism evidence="1 2">
    <name type="scientific">Stenotrophomonas phage A1432</name>
    <dbReference type="NCBI Taxonomy" id="2930315"/>
    <lineage>
        <taxon>Viruses</taxon>
        <taxon>Duplodnaviria</taxon>
        <taxon>Heunggongvirae</taxon>
        <taxon>Uroviricota</taxon>
        <taxon>Caudoviricetes</taxon>
        <taxon>Mesyanzhinovviridae</taxon>
        <taxon>Bradleyvirinae</taxon>
        <taxon>Ghuizhouvirus</taxon>
        <taxon>Ghuizhouvirus A1432</taxon>
    </lineage>
</organism>
<reference evidence="1" key="1">
    <citation type="submission" date="2022-03" db="EMBL/GenBank/DDBJ databases">
        <authorList>
            <person name="Xu M."/>
        </authorList>
    </citation>
    <scope>NUCLEOTIDE SEQUENCE</scope>
</reference>
<protein>
    <submittedName>
        <fullName evidence="1">Uncharacterized protein</fullName>
    </submittedName>
</protein>